<evidence type="ECO:0000256" key="3">
    <source>
        <dbReference type="ARBA" id="ARBA00022692"/>
    </source>
</evidence>
<accession>T1J1X3</accession>
<feature type="transmembrane region" description="Helical" evidence="6">
    <location>
        <begin position="6"/>
        <end position="23"/>
    </location>
</feature>
<evidence type="ECO:0000256" key="6">
    <source>
        <dbReference type="SAM" id="Phobius"/>
    </source>
</evidence>
<dbReference type="HOGENOM" id="CLU_181165_0_0_1"/>
<comment type="subcellular location">
    <subcellularLocation>
        <location evidence="1">Membrane</location>
        <topology evidence="1">Single-pass membrane protein</topology>
    </subcellularLocation>
</comment>
<keyword evidence="3 6" id="KW-0812">Transmembrane</keyword>
<dbReference type="GO" id="GO:0016020">
    <property type="term" value="C:membrane"/>
    <property type="evidence" value="ECO:0007669"/>
    <property type="project" value="UniProtKB-SubCell"/>
</dbReference>
<feature type="transmembrane region" description="Helical" evidence="6">
    <location>
        <begin position="54"/>
        <end position="74"/>
    </location>
</feature>
<dbReference type="InterPro" id="IPR037659">
    <property type="entry name" value="SMIM7"/>
</dbReference>
<keyword evidence="4 6" id="KW-1133">Transmembrane helix</keyword>
<dbReference type="EnsemblMetazoa" id="SMAR007547-RA">
    <property type="protein sequence ID" value="SMAR007547-PA"/>
    <property type="gene ID" value="SMAR007547"/>
</dbReference>
<evidence type="ECO:0000256" key="5">
    <source>
        <dbReference type="ARBA" id="ARBA00023136"/>
    </source>
</evidence>
<evidence type="ECO:0000256" key="2">
    <source>
        <dbReference type="ARBA" id="ARBA00008578"/>
    </source>
</evidence>
<dbReference type="eggNOG" id="ENOG502S4E0">
    <property type="taxonomic scope" value="Eukaryota"/>
</dbReference>
<dbReference type="OMA" id="LWNILVM"/>
<reference evidence="8" key="1">
    <citation type="submission" date="2011-05" db="EMBL/GenBank/DDBJ databases">
        <authorList>
            <person name="Richards S.R."/>
            <person name="Qu J."/>
            <person name="Jiang H."/>
            <person name="Jhangiani S.N."/>
            <person name="Agravi P."/>
            <person name="Goodspeed R."/>
            <person name="Gross S."/>
            <person name="Mandapat C."/>
            <person name="Jackson L."/>
            <person name="Mathew T."/>
            <person name="Pu L."/>
            <person name="Thornton R."/>
            <person name="Saada N."/>
            <person name="Wilczek-Boney K.B."/>
            <person name="Lee S."/>
            <person name="Kovar C."/>
            <person name="Wu Y."/>
            <person name="Scherer S.E."/>
            <person name="Worley K.C."/>
            <person name="Muzny D.M."/>
            <person name="Gibbs R."/>
        </authorList>
    </citation>
    <scope>NUCLEOTIDE SEQUENCE</scope>
    <source>
        <strain evidence="8">Brora</strain>
    </source>
</reference>
<dbReference type="AlphaFoldDB" id="T1J1X3"/>
<dbReference type="EMBL" id="JH431790">
    <property type="status" value="NOT_ANNOTATED_CDS"/>
    <property type="molecule type" value="Genomic_DNA"/>
</dbReference>
<dbReference type="PANTHER" id="PTHR28622">
    <property type="entry name" value="SMALL INTEGRAL MEMBRANE PROTEIN 7"/>
    <property type="match status" value="1"/>
</dbReference>
<keyword evidence="8" id="KW-1185">Reference proteome</keyword>
<proteinExistence type="inferred from homology"/>
<evidence type="ECO:0000256" key="4">
    <source>
        <dbReference type="ARBA" id="ARBA00022989"/>
    </source>
</evidence>
<evidence type="ECO:0000313" key="7">
    <source>
        <dbReference type="EnsemblMetazoa" id="SMAR007547-PA"/>
    </source>
</evidence>
<dbReference type="PANTHER" id="PTHR28622:SF1">
    <property type="entry name" value="SMALL INTEGRAL MEMBRANE PROTEIN 7"/>
    <property type="match status" value="1"/>
</dbReference>
<evidence type="ECO:0000256" key="1">
    <source>
        <dbReference type="ARBA" id="ARBA00004167"/>
    </source>
</evidence>
<dbReference type="PhylomeDB" id="T1J1X3"/>
<dbReference type="STRING" id="126957.T1J1X3"/>
<sequence>MISEIIIAGTLLMNAAAVLNFKLKKKESDDFMAQITEPSFGDKVRESLQLLRQFRGFIGIWNVFVMFLMIVFFGS</sequence>
<organism evidence="7 8">
    <name type="scientific">Strigamia maritima</name>
    <name type="common">European centipede</name>
    <name type="synonym">Geophilus maritimus</name>
    <dbReference type="NCBI Taxonomy" id="126957"/>
    <lineage>
        <taxon>Eukaryota</taxon>
        <taxon>Metazoa</taxon>
        <taxon>Ecdysozoa</taxon>
        <taxon>Arthropoda</taxon>
        <taxon>Myriapoda</taxon>
        <taxon>Chilopoda</taxon>
        <taxon>Pleurostigmophora</taxon>
        <taxon>Geophilomorpha</taxon>
        <taxon>Linotaeniidae</taxon>
        <taxon>Strigamia</taxon>
    </lineage>
</organism>
<keyword evidence="5 6" id="KW-0472">Membrane</keyword>
<protein>
    <recommendedName>
        <fullName evidence="9">Small integral membrane protein 7</fullName>
    </recommendedName>
</protein>
<evidence type="ECO:0000313" key="8">
    <source>
        <dbReference type="Proteomes" id="UP000014500"/>
    </source>
</evidence>
<comment type="similarity">
    <text evidence="2">Belongs to the SMIM7 family.</text>
</comment>
<name>T1J1X3_STRMM</name>
<evidence type="ECO:0008006" key="9">
    <source>
        <dbReference type="Google" id="ProtNLM"/>
    </source>
</evidence>
<dbReference type="Proteomes" id="UP000014500">
    <property type="component" value="Unassembled WGS sequence"/>
</dbReference>
<reference evidence="7" key="2">
    <citation type="submission" date="2015-02" db="UniProtKB">
        <authorList>
            <consortium name="EnsemblMetazoa"/>
        </authorList>
    </citation>
    <scope>IDENTIFICATION</scope>
</reference>